<protein>
    <submittedName>
        <fullName evidence="1">MSMEG_4193 family putative phosphomutase</fullName>
    </submittedName>
</protein>
<name>A0A4V2Z2N7_9ACTN</name>
<dbReference type="GO" id="GO:0016791">
    <property type="term" value="F:phosphatase activity"/>
    <property type="evidence" value="ECO:0007669"/>
    <property type="project" value="TreeGrafter"/>
</dbReference>
<dbReference type="InParanoid" id="A0A4V2Z2N7"/>
<dbReference type="NCBIfam" id="TIGR03848">
    <property type="entry name" value="MSMEG_4193"/>
    <property type="match status" value="1"/>
</dbReference>
<dbReference type="PANTHER" id="PTHR48100">
    <property type="entry name" value="BROAD-SPECIFICITY PHOSPHATASE YOR283W-RELATED"/>
    <property type="match status" value="1"/>
</dbReference>
<reference evidence="1 2" key="1">
    <citation type="submission" date="2019-03" db="EMBL/GenBank/DDBJ databases">
        <title>Draft genome sequences of novel Actinobacteria.</title>
        <authorList>
            <person name="Sahin N."/>
            <person name="Ay H."/>
            <person name="Saygin H."/>
        </authorList>
    </citation>
    <scope>NUCLEOTIDE SEQUENCE [LARGE SCALE GENOMIC DNA]</scope>
    <source>
        <strain evidence="1 2">5K138</strain>
    </source>
</reference>
<dbReference type="InterPro" id="IPR022492">
    <property type="entry name" value="Phosphomutase_MSMEG4193_put"/>
</dbReference>
<dbReference type="EMBL" id="SMKZ01000018">
    <property type="protein sequence ID" value="TDE09528.1"/>
    <property type="molecule type" value="Genomic_DNA"/>
</dbReference>
<dbReference type="PANTHER" id="PTHR48100:SF2">
    <property type="entry name" value="CONSERVED PROTEIN"/>
    <property type="match status" value="1"/>
</dbReference>
<proteinExistence type="predicted"/>
<dbReference type="InterPro" id="IPR013078">
    <property type="entry name" value="His_Pase_superF_clade-1"/>
</dbReference>
<dbReference type="InterPro" id="IPR050275">
    <property type="entry name" value="PGM_Phosphatase"/>
</dbReference>
<dbReference type="GO" id="GO:0005737">
    <property type="term" value="C:cytoplasm"/>
    <property type="evidence" value="ECO:0007669"/>
    <property type="project" value="TreeGrafter"/>
</dbReference>
<keyword evidence="2" id="KW-1185">Reference proteome</keyword>
<evidence type="ECO:0000313" key="1">
    <source>
        <dbReference type="EMBL" id="TDE09528.1"/>
    </source>
</evidence>
<accession>A0A4V2Z2N7</accession>
<dbReference type="SUPFAM" id="SSF53254">
    <property type="entry name" value="Phosphoglycerate mutase-like"/>
    <property type="match status" value="1"/>
</dbReference>
<dbReference type="AlphaFoldDB" id="A0A4V2Z2N7"/>
<evidence type="ECO:0000313" key="2">
    <source>
        <dbReference type="Proteomes" id="UP000294739"/>
    </source>
</evidence>
<dbReference type="InterPro" id="IPR029033">
    <property type="entry name" value="His_PPase_superfam"/>
</dbReference>
<comment type="caution">
    <text evidence="1">The sequence shown here is derived from an EMBL/GenBank/DDBJ whole genome shotgun (WGS) entry which is preliminary data.</text>
</comment>
<dbReference type="Pfam" id="PF00300">
    <property type="entry name" value="His_Phos_1"/>
    <property type="match status" value="1"/>
</dbReference>
<dbReference type="CDD" id="cd07067">
    <property type="entry name" value="HP_PGM_like"/>
    <property type="match status" value="1"/>
</dbReference>
<gene>
    <name evidence="1" type="ORF">E1269_14550</name>
</gene>
<dbReference type="Proteomes" id="UP000294739">
    <property type="component" value="Unassembled WGS sequence"/>
</dbReference>
<dbReference type="RefSeq" id="WP_131895665.1">
    <property type="nucleotide sequence ID" value="NZ_SMKZ01000018.1"/>
</dbReference>
<dbReference type="SMART" id="SM00855">
    <property type="entry name" value="PGAM"/>
    <property type="match status" value="1"/>
</dbReference>
<dbReference type="OrthoDB" id="4120859at2"/>
<dbReference type="Gene3D" id="3.40.50.1240">
    <property type="entry name" value="Phosphoglycerate mutase-like"/>
    <property type="match status" value="1"/>
</dbReference>
<sequence>MPTVVLVRHGRTAANAAGVLAGRSPGVPLDEAGRAAVTVLAERLRPVRPAVVVSSPLERCAETARGIAAGREVDVDERLTECDYGTWTGRPLAELREERLWKVVQDHPSGVVFPDGESLRAVQQRAVAAVREHDTRLAASDGVGAVWIAVSHADVIKAIVADALGMHLDHFQRLVIDPCSVTVVSYTEHRPFVQRLNDLGGDLRFLHAPDREDRAAATDAVVGGGAGT</sequence>
<organism evidence="1 2">
    <name type="scientific">Jiangella asiatica</name>
    <dbReference type="NCBI Taxonomy" id="2530372"/>
    <lineage>
        <taxon>Bacteria</taxon>
        <taxon>Bacillati</taxon>
        <taxon>Actinomycetota</taxon>
        <taxon>Actinomycetes</taxon>
        <taxon>Jiangellales</taxon>
        <taxon>Jiangellaceae</taxon>
        <taxon>Jiangella</taxon>
    </lineage>
</organism>